<comment type="caution">
    <text evidence="1">The sequence shown here is derived from an EMBL/GenBank/DDBJ whole genome shotgun (WGS) entry which is preliminary data.</text>
</comment>
<organism evidence="1 2">
    <name type="scientific">Smallanthus sonchifolius</name>
    <dbReference type="NCBI Taxonomy" id="185202"/>
    <lineage>
        <taxon>Eukaryota</taxon>
        <taxon>Viridiplantae</taxon>
        <taxon>Streptophyta</taxon>
        <taxon>Embryophyta</taxon>
        <taxon>Tracheophyta</taxon>
        <taxon>Spermatophyta</taxon>
        <taxon>Magnoliopsida</taxon>
        <taxon>eudicotyledons</taxon>
        <taxon>Gunneridae</taxon>
        <taxon>Pentapetalae</taxon>
        <taxon>asterids</taxon>
        <taxon>campanulids</taxon>
        <taxon>Asterales</taxon>
        <taxon>Asteraceae</taxon>
        <taxon>Asteroideae</taxon>
        <taxon>Heliantheae alliance</taxon>
        <taxon>Millerieae</taxon>
        <taxon>Smallanthus</taxon>
    </lineage>
</organism>
<dbReference type="Proteomes" id="UP001056120">
    <property type="component" value="Linkage Group LG29"/>
</dbReference>
<proteinExistence type="predicted"/>
<accession>A0ACB8Y0B2</accession>
<evidence type="ECO:0000313" key="1">
    <source>
        <dbReference type="EMBL" id="KAI3676961.1"/>
    </source>
</evidence>
<sequence>MDNLHHSLENSSYLLSLCFQEPHHIAWKAHANKANKMQLELDHIVWSGMVGWSGWAVVRRRQSGAARVA</sequence>
<evidence type="ECO:0000313" key="2">
    <source>
        <dbReference type="Proteomes" id="UP001056120"/>
    </source>
</evidence>
<reference evidence="1 2" key="2">
    <citation type="journal article" date="2022" name="Mol. Ecol. Resour.">
        <title>The genomes of chicory, endive, great burdock and yacon provide insights into Asteraceae paleo-polyploidization history and plant inulin production.</title>
        <authorList>
            <person name="Fan W."/>
            <person name="Wang S."/>
            <person name="Wang H."/>
            <person name="Wang A."/>
            <person name="Jiang F."/>
            <person name="Liu H."/>
            <person name="Zhao H."/>
            <person name="Xu D."/>
            <person name="Zhang Y."/>
        </authorList>
    </citation>
    <scope>NUCLEOTIDE SEQUENCE [LARGE SCALE GENOMIC DNA]</scope>
    <source>
        <strain evidence="2">cv. Yunnan</strain>
        <tissue evidence="1">Leaves</tissue>
    </source>
</reference>
<protein>
    <submittedName>
        <fullName evidence="1">Uncharacterized protein</fullName>
    </submittedName>
</protein>
<reference evidence="2" key="1">
    <citation type="journal article" date="2022" name="Mol. Ecol. Resour.">
        <title>The genomes of chicory, endive, great burdock and yacon provide insights into Asteraceae palaeo-polyploidization history and plant inulin production.</title>
        <authorList>
            <person name="Fan W."/>
            <person name="Wang S."/>
            <person name="Wang H."/>
            <person name="Wang A."/>
            <person name="Jiang F."/>
            <person name="Liu H."/>
            <person name="Zhao H."/>
            <person name="Xu D."/>
            <person name="Zhang Y."/>
        </authorList>
    </citation>
    <scope>NUCLEOTIDE SEQUENCE [LARGE SCALE GENOMIC DNA]</scope>
    <source>
        <strain evidence="2">cv. Yunnan</strain>
    </source>
</reference>
<gene>
    <name evidence="1" type="ORF">L1987_86577</name>
</gene>
<keyword evidence="2" id="KW-1185">Reference proteome</keyword>
<name>A0ACB8Y0B2_9ASTR</name>
<dbReference type="EMBL" id="CM042046">
    <property type="protein sequence ID" value="KAI3676961.1"/>
    <property type="molecule type" value="Genomic_DNA"/>
</dbReference>